<dbReference type="NCBIfam" id="TIGR02188">
    <property type="entry name" value="Ac_CoA_lig_AcsA"/>
    <property type="match status" value="1"/>
</dbReference>
<keyword evidence="3 5" id="KW-0547">Nucleotide-binding</keyword>
<dbReference type="GO" id="GO:0003987">
    <property type="term" value="F:acetate-CoA ligase activity"/>
    <property type="evidence" value="ECO:0007669"/>
    <property type="project" value="UniProtKB-UniRule"/>
</dbReference>
<dbReference type="SUPFAM" id="SSF56801">
    <property type="entry name" value="Acetyl-CoA synthetase-like"/>
    <property type="match status" value="1"/>
</dbReference>
<dbReference type="FunFam" id="3.30.300.30:FF:000004">
    <property type="entry name" value="Acetyl-coenzyme A synthetase"/>
    <property type="match status" value="1"/>
</dbReference>
<evidence type="ECO:0000313" key="9">
    <source>
        <dbReference type="EMBL" id="CEK68644.1"/>
    </source>
</evidence>
<feature type="domain" description="AMP-binding enzyme C-terminal" evidence="7">
    <location>
        <begin position="569"/>
        <end position="648"/>
    </location>
</feature>
<dbReference type="InterPro" id="IPR042099">
    <property type="entry name" value="ANL_N_sf"/>
</dbReference>
<dbReference type="GO" id="GO:0005739">
    <property type="term" value="C:mitochondrion"/>
    <property type="evidence" value="ECO:0007669"/>
    <property type="project" value="TreeGrafter"/>
</dbReference>
<dbReference type="PANTHER" id="PTHR24095:SF14">
    <property type="entry name" value="ACETYL-COENZYME A SYNTHETASE 1"/>
    <property type="match status" value="1"/>
</dbReference>
<proteinExistence type="inferred from homology"/>
<comment type="catalytic activity">
    <reaction evidence="5">
        <text>acetate + ATP + CoA = acetyl-CoA + AMP + diphosphate</text>
        <dbReference type="Rhea" id="RHEA:23176"/>
        <dbReference type="ChEBI" id="CHEBI:30089"/>
        <dbReference type="ChEBI" id="CHEBI:30616"/>
        <dbReference type="ChEBI" id="CHEBI:33019"/>
        <dbReference type="ChEBI" id="CHEBI:57287"/>
        <dbReference type="ChEBI" id="CHEBI:57288"/>
        <dbReference type="ChEBI" id="CHEBI:456215"/>
        <dbReference type="EC" id="6.2.1.1"/>
    </reaction>
</comment>
<dbReference type="Gene3D" id="3.30.300.30">
    <property type="match status" value="1"/>
</dbReference>
<dbReference type="PROSITE" id="PS00455">
    <property type="entry name" value="AMP_BINDING"/>
    <property type="match status" value="1"/>
</dbReference>
<dbReference type="EC" id="6.2.1.1" evidence="5"/>
<protein>
    <recommendedName>
        <fullName evidence="5">Acetyl-coenzyme A synthetase</fullName>
        <ecNumber evidence="5">6.2.1.1</ecNumber>
    </recommendedName>
</protein>
<evidence type="ECO:0000256" key="3">
    <source>
        <dbReference type="ARBA" id="ARBA00022741"/>
    </source>
</evidence>
<dbReference type="InterPro" id="IPR045851">
    <property type="entry name" value="AMP-bd_C_sf"/>
</dbReference>
<dbReference type="FunFam" id="3.40.50.12780:FF:000001">
    <property type="entry name" value="Acetyl-coenzyme A synthetase"/>
    <property type="match status" value="1"/>
</dbReference>
<evidence type="ECO:0000259" key="8">
    <source>
        <dbReference type="Pfam" id="PF16177"/>
    </source>
</evidence>
<dbReference type="GO" id="GO:0005524">
    <property type="term" value="F:ATP binding"/>
    <property type="evidence" value="ECO:0007669"/>
    <property type="project" value="UniProtKB-UniRule"/>
</dbReference>
<feature type="domain" description="AMP-dependent synthetase/ligase" evidence="6">
    <location>
        <begin position="121"/>
        <end position="513"/>
    </location>
</feature>
<sequence>MANSSSFPGVLGRCFLLNKLYAAKNYRNGLLKAECTSFINKCAEISTTTDFPEFKDLTHIKTHADLHRFSIEEPDKFWSRLARSRLSWSKDFTTTSNNDFKTGKNRWFEGGTLNASVNCVDRHLKDRGDEIALIWEKDEPGTHKLYTYRQLSEMVGKIGNLLRNSGVKAGDRVTIYLPKTPTAVATMLACARIGAIHNVVFAGFSADALAGRINDAQAETVVTANQMLRGGKLIELKKTVDQAVKKCPCVKKVFVYYRTETEVTMNKLDINMTKALEHESPDCPVTDRDSEDTLFMLYTSGSTGSPKGITHSTAGYLLYTNVTFKHVFDYKVGEKFGCVADIGWITGHSYVLYGPLSNGATTLLFESTPLYPNPGRYWEMVERLQLNHIYLAPTSLRMLLKAGKEYVQKYDRSSLRKLGCVGEPLNHEAWEWYYDVVGEKRCDIIDTWWQTETGGICISPRPSEIDAEIIPAMPMRPMFGIDFALIDPEGKELTEDDVTGSLCIRKSWPGVARTVYGDHTRYFNTYFSPVSGMYYTGDGAHRHPGGYYQITGRMDDVLNVSGHRLGTAEIEDVMDDHPDVAETAVVGFPHEIKGEAIYAYVVLKDGRKLTKRELEAQLRKEIKSRIGGLALPEVILFTPGLPRTRSGKIMRRILRKVASGQFNDLGDISTLSEPEIVDYLINKHKELAAEEKKKIRNNIYNIYIYLIYKNFITLLHNFFLKDGFSG</sequence>
<keyword evidence="2 5" id="KW-0436">Ligase</keyword>
<dbReference type="EMBL" id="HACG01021779">
    <property type="protein sequence ID" value="CEK68644.1"/>
    <property type="molecule type" value="Transcribed_RNA"/>
</dbReference>
<name>A0A0B6ZJ43_9EUPU</name>
<evidence type="ECO:0000256" key="4">
    <source>
        <dbReference type="ARBA" id="ARBA00022840"/>
    </source>
</evidence>
<dbReference type="AlphaFoldDB" id="A0A0B6ZJ43"/>
<evidence type="ECO:0000259" key="6">
    <source>
        <dbReference type="Pfam" id="PF00501"/>
    </source>
</evidence>
<dbReference type="CDD" id="cd05966">
    <property type="entry name" value="ACS"/>
    <property type="match status" value="1"/>
</dbReference>
<evidence type="ECO:0000256" key="2">
    <source>
        <dbReference type="ARBA" id="ARBA00022598"/>
    </source>
</evidence>
<dbReference type="Pfam" id="PF00501">
    <property type="entry name" value="AMP-binding"/>
    <property type="match status" value="1"/>
</dbReference>
<dbReference type="Pfam" id="PF16177">
    <property type="entry name" value="ACAS_N"/>
    <property type="match status" value="1"/>
</dbReference>
<evidence type="ECO:0000259" key="7">
    <source>
        <dbReference type="Pfam" id="PF13193"/>
    </source>
</evidence>
<evidence type="ECO:0000256" key="1">
    <source>
        <dbReference type="ARBA" id="ARBA00006432"/>
    </source>
</evidence>
<dbReference type="Pfam" id="PF13193">
    <property type="entry name" value="AMP-binding_C"/>
    <property type="match status" value="1"/>
</dbReference>
<accession>A0A0B6ZJ43</accession>
<dbReference type="GO" id="GO:0019427">
    <property type="term" value="P:acetyl-CoA biosynthetic process from acetate"/>
    <property type="evidence" value="ECO:0007669"/>
    <property type="project" value="InterPro"/>
</dbReference>
<dbReference type="InterPro" id="IPR025110">
    <property type="entry name" value="AMP-bd_C"/>
</dbReference>
<feature type="domain" description="Acetyl-coenzyme A synthetase N-terminal" evidence="8">
    <location>
        <begin position="64"/>
        <end position="119"/>
    </location>
</feature>
<dbReference type="GO" id="GO:0016208">
    <property type="term" value="F:AMP binding"/>
    <property type="evidence" value="ECO:0007669"/>
    <property type="project" value="InterPro"/>
</dbReference>
<dbReference type="InterPro" id="IPR020845">
    <property type="entry name" value="AMP-binding_CS"/>
</dbReference>
<dbReference type="Gene3D" id="3.40.50.12780">
    <property type="entry name" value="N-terminal domain of ligase-like"/>
    <property type="match status" value="1"/>
</dbReference>
<dbReference type="NCBIfam" id="NF001208">
    <property type="entry name" value="PRK00174.1"/>
    <property type="match status" value="1"/>
</dbReference>
<comment type="similarity">
    <text evidence="1 5">Belongs to the ATP-dependent AMP-binding enzyme family.</text>
</comment>
<keyword evidence="4 5" id="KW-0067">ATP-binding</keyword>
<dbReference type="PANTHER" id="PTHR24095">
    <property type="entry name" value="ACETYL-COENZYME A SYNTHETASE"/>
    <property type="match status" value="1"/>
</dbReference>
<evidence type="ECO:0000256" key="5">
    <source>
        <dbReference type="RuleBase" id="RU361147"/>
    </source>
</evidence>
<dbReference type="InterPro" id="IPR000873">
    <property type="entry name" value="AMP-dep_synth/lig_dom"/>
</dbReference>
<dbReference type="InterPro" id="IPR011904">
    <property type="entry name" value="Ac_CoA_lig"/>
</dbReference>
<reference evidence="9" key="1">
    <citation type="submission" date="2014-12" db="EMBL/GenBank/DDBJ databases">
        <title>Insight into the proteome of Arion vulgaris.</title>
        <authorList>
            <person name="Aradska J."/>
            <person name="Bulat T."/>
            <person name="Smidak R."/>
            <person name="Sarate P."/>
            <person name="Gangsoo J."/>
            <person name="Sialana F."/>
            <person name="Bilban M."/>
            <person name="Lubec G."/>
        </authorList>
    </citation>
    <scope>NUCLEOTIDE SEQUENCE</scope>
    <source>
        <tissue evidence="9">Skin</tissue>
    </source>
</reference>
<gene>
    <name evidence="9" type="primary">ORF67113</name>
</gene>
<dbReference type="InterPro" id="IPR032387">
    <property type="entry name" value="ACAS_N"/>
</dbReference>
<organism evidence="9">
    <name type="scientific">Arion vulgaris</name>
    <dbReference type="NCBI Taxonomy" id="1028688"/>
    <lineage>
        <taxon>Eukaryota</taxon>
        <taxon>Metazoa</taxon>
        <taxon>Spiralia</taxon>
        <taxon>Lophotrochozoa</taxon>
        <taxon>Mollusca</taxon>
        <taxon>Gastropoda</taxon>
        <taxon>Heterobranchia</taxon>
        <taxon>Euthyneura</taxon>
        <taxon>Panpulmonata</taxon>
        <taxon>Eupulmonata</taxon>
        <taxon>Stylommatophora</taxon>
        <taxon>Helicina</taxon>
        <taxon>Arionoidea</taxon>
        <taxon>Arionidae</taxon>
        <taxon>Arion</taxon>
    </lineage>
</organism>